<dbReference type="Gramene" id="HORVU.MOREX.r3.7HG0648560.1">
    <property type="protein sequence ID" value="HORVU.MOREX.r3.7HG0648560.1"/>
    <property type="gene ID" value="HORVU.MOREX.r3.7HG0648560"/>
</dbReference>
<dbReference type="EnsemblPlants" id="HORVU.MOREX.r3.7HG0648560.1">
    <property type="protein sequence ID" value="HORVU.MOREX.r3.7HG0648560.1"/>
    <property type="gene ID" value="HORVU.MOREX.r3.7HG0648560"/>
</dbReference>
<protein>
    <submittedName>
        <fullName evidence="1">Uncharacterized protein</fullName>
    </submittedName>
</protein>
<accession>A0A8I6YAZ0</accession>
<keyword evidence="2" id="KW-1185">Reference proteome</keyword>
<reference evidence="1" key="2">
    <citation type="submission" date="2020-10" db="EMBL/GenBank/DDBJ databases">
        <authorList>
            <person name="Scholz U."/>
            <person name="Mascher M."/>
            <person name="Fiebig A."/>
        </authorList>
    </citation>
    <scope>NUCLEOTIDE SEQUENCE [LARGE SCALE GENOMIC DNA]</scope>
    <source>
        <strain evidence="1">cv. Morex</strain>
    </source>
</reference>
<sequence>MIFFIGCLVVCAQCGLDNKQMVVNQDGHAANKSTNNATIVNSTSAGENKITLKFCIRFLICHRSDGHIGTCYCCQNNGVQCYTTQSECLDNCPTCNPKCPPSLGSEG</sequence>
<name>A0A8I6YAZ0_HORVV</name>
<reference evidence="1" key="3">
    <citation type="submission" date="2022-01" db="UniProtKB">
        <authorList>
            <consortium name="EnsemblPlants"/>
        </authorList>
    </citation>
    <scope>IDENTIFICATION</scope>
    <source>
        <strain evidence="1">subsp. vulgare</strain>
    </source>
</reference>
<evidence type="ECO:0000313" key="1">
    <source>
        <dbReference type="EnsemblPlants" id="HORVU.MOREX.r3.7HG0648560.1"/>
    </source>
</evidence>
<dbReference type="Proteomes" id="UP000011116">
    <property type="component" value="Chromosome 7H"/>
</dbReference>
<evidence type="ECO:0000313" key="2">
    <source>
        <dbReference type="Proteomes" id="UP000011116"/>
    </source>
</evidence>
<proteinExistence type="predicted"/>
<organism evidence="1 2">
    <name type="scientific">Hordeum vulgare subsp. vulgare</name>
    <name type="common">Domesticated barley</name>
    <dbReference type="NCBI Taxonomy" id="112509"/>
    <lineage>
        <taxon>Eukaryota</taxon>
        <taxon>Viridiplantae</taxon>
        <taxon>Streptophyta</taxon>
        <taxon>Embryophyta</taxon>
        <taxon>Tracheophyta</taxon>
        <taxon>Spermatophyta</taxon>
        <taxon>Magnoliopsida</taxon>
        <taxon>Liliopsida</taxon>
        <taxon>Poales</taxon>
        <taxon>Poaceae</taxon>
        <taxon>BOP clade</taxon>
        <taxon>Pooideae</taxon>
        <taxon>Triticodae</taxon>
        <taxon>Triticeae</taxon>
        <taxon>Hordeinae</taxon>
        <taxon>Hordeum</taxon>
    </lineage>
</organism>
<reference evidence="2" key="1">
    <citation type="journal article" date="2012" name="Nature">
        <title>A physical, genetic and functional sequence assembly of the barley genome.</title>
        <authorList>
            <consortium name="The International Barley Genome Sequencing Consortium"/>
            <person name="Mayer K.F."/>
            <person name="Waugh R."/>
            <person name="Brown J.W."/>
            <person name="Schulman A."/>
            <person name="Langridge P."/>
            <person name="Platzer M."/>
            <person name="Fincher G.B."/>
            <person name="Muehlbauer G.J."/>
            <person name="Sato K."/>
            <person name="Close T.J."/>
            <person name="Wise R.P."/>
            <person name="Stein N."/>
        </authorList>
    </citation>
    <scope>NUCLEOTIDE SEQUENCE [LARGE SCALE GENOMIC DNA]</scope>
    <source>
        <strain evidence="2">cv. Morex</strain>
    </source>
</reference>
<dbReference type="Gramene" id="HORVU.MOREX.r2.7HG0538340.1">
    <property type="protein sequence ID" value="HORVU.MOREX.r2.7HG0538340.1"/>
    <property type="gene ID" value="HORVU.MOREX.r2.7HG0538340"/>
</dbReference>
<dbReference type="AlphaFoldDB" id="A0A8I6YAZ0"/>